<evidence type="ECO:0000313" key="5">
    <source>
        <dbReference type="EMBL" id="GAA4738123.1"/>
    </source>
</evidence>
<dbReference type="InterPro" id="IPR003593">
    <property type="entry name" value="AAA+_ATPase"/>
</dbReference>
<dbReference type="GO" id="GO:0005524">
    <property type="term" value="F:ATP binding"/>
    <property type="evidence" value="ECO:0007669"/>
    <property type="project" value="UniProtKB-KW"/>
</dbReference>
<dbReference type="PANTHER" id="PTHR42788:SF13">
    <property type="entry name" value="ALIPHATIC SULFONATES IMPORT ATP-BINDING PROTEIN SSUB"/>
    <property type="match status" value="1"/>
</dbReference>
<dbReference type="PANTHER" id="PTHR42788">
    <property type="entry name" value="TAURINE IMPORT ATP-BINDING PROTEIN-RELATED"/>
    <property type="match status" value="1"/>
</dbReference>
<comment type="caution">
    <text evidence="5">The sequence shown here is derived from an EMBL/GenBank/DDBJ whole genome shotgun (WGS) entry which is preliminary data.</text>
</comment>
<dbReference type="PROSITE" id="PS00211">
    <property type="entry name" value="ABC_TRANSPORTER_1"/>
    <property type="match status" value="1"/>
</dbReference>
<evidence type="ECO:0000256" key="3">
    <source>
        <dbReference type="ARBA" id="ARBA00022840"/>
    </source>
</evidence>
<dbReference type="InterPro" id="IPR003439">
    <property type="entry name" value="ABC_transporter-like_ATP-bd"/>
</dbReference>
<evidence type="ECO:0000256" key="2">
    <source>
        <dbReference type="ARBA" id="ARBA00022741"/>
    </source>
</evidence>
<name>A0ABP8YTD1_9ACTN</name>
<keyword evidence="2" id="KW-0547">Nucleotide-binding</keyword>
<dbReference type="Pfam" id="PF00005">
    <property type="entry name" value="ABC_tran"/>
    <property type="match status" value="1"/>
</dbReference>
<organism evidence="5 6">
    <name type="scientific">Nocardioides endophyticus</name>
    <dbReference type="NCBI Taxonomy" id="1353775"/>
    <lineage>
        <taxon>Bacteria</taxon>
        <taxon>Bacillati</taxon>
        <taxon>Actinomycetota</taxon>
        <taxon>Actinomycetes</taxon>
        <taxon>Propionibacteriales</taxon>
        <taxon>Nocardioidaceae</taxon>
        <taxon>Nocardioides</taxon>
    </lineage>
</organism>
<evidence type="ECO:0000313" key="6">
    <source>
        <dbReference type="Proteomes" id="UP001499882"/>
    </source>
</evidence>
<dbReference type="RefSeq" id="WP_345526895.1">
    <property type="nucleotide sequence ID" value="NZ_BAABKN010000014.1"/>
</dbReference>
<dbReference type="Proteomes" id="UP001499882">
    <property type="component" value="Unassembled WGS sequence"/>
</dbReference>
<sequence length="281" mass="31277">MDEPMLMQPEAEISATRVESAEPASGPVVSITGVGKIFGTGEKAVSALEDVSFDVQPGSFVALLGPSGCGKSTLMRLMAGLQPVTSGSIDFEGRSPEQMRKAREFGIVFQQPILFDWRTVQKNVELPLELIGVSKAEARARADEMLSLVGLQDFATKRPWQLSGGMQQRVAIARALAFRPRFLMMDEPFGALDMMTRERMQVELLRIWDSKPDITVTFITHSISEAVLLADRVVVMSARPGRVMKVIDVDLERPRFDDIRQSKEFVDIEGEIRELIYSQEN</sequence>
<evidence type="ECO:0000256" key="1">
    <source>
        <dbReference type="ARBA" id="ARBA00022448"/>
    </source>
</evidence>
<dbReference type="SMART" id="SM00382">
    <property type="entry name" value="AAA"/>
    <property type="match status" value="1"/>
</dbReference>
<dbReference type="SUPFAM" id="SSF52540">
    <property type="entry name" value="P-loop containing nucleoside triphosphate hydrolases"/>
    <property type="match status" value="1"/>
</dbReference>
<keyword evidence="6" id="KW-1185">Reference proteome</keyword>
<gene>
    <name evidence="5" type="ORF">GCM10023350_22780</name>
</gene>
<proteinExistence type="predicted"/>
<feature type="domain" description="ABC transporter" evidence="4">
    <location>
        <begin position="29"/>
        <end position="263"/>
    </location>
</feature>
<dbReference type="Gene3D" id="3.40.50.300">
    <property type="entry name" value="P-loop containing nucleotide triphosphate hydrolases"/>
    <property type="match status" value="1"/>
</dbReference>
<dbReference type="InterPro" id="IPR027417">
    <property type="entry name" value="P-loop_NTPase"/>
</dbReference>
<dbReference type="PROSITE" id="PS50893">
    <property type="entry name" value="ABC_TRANSPORTER_2"/>
    <property type="match status" value="1"/>
</dbReference>
<accession>A0ABP8YTD1</accession>
<dbReference type="InterPro" id="IPR050166">
    <property type="entry name" value="ABC_transporter_ATP-bind"/>
</dbReference>
<reference evidence="6" key="1">
    <citation type="journal article" date="2019" name="Int. J. Syst. Evol. Microbiol.">
        <title>The Global Catalogue of Microorganisms (GCM) 10K type strain sequencing project: providing services to taxonomists for standard genome sequencing and annotation.</title>
        <authorList>
            <consortium name="The Broad Institute Genomics Platform"/>
            <consortium name="The Broad Institute Genome Sequencing Center for Infectious Disease"/>
            <person name="Wu L."/>
            <person name="Ma J."/>
        </authorList>
    </citation>
    <scope>NUCLEOTIDE SEQUENCE [LARGE SCALE GENOMIC DNA]</scope>
    <source>
        <strain evidence="6">JCM 18532</strain>
    </source>
</reference>
<dbReference type="CDD" id="cd03293">
    <property type="entry name" value="ABC_NrtD_SsuB_transporters"/>
    <property type="match status" value="1"/>
</dbReference>
<dbReference type="InterPro" id="IPR017871">
    <property type="entry name" value="ABC_transporter-like_CS"/>
</dbReference>
<evidence type="ECO:0000259" key="4">
    <source>
        <dbReference type="PROSITE" id="PS50893"/>
    </source>
</evidence>
<keyword evidence="1" id="KW-0813">Transport</keyword>
<protein>
    <submittedName>
        <fullName evidence="5">ABC transporter ATP-binding protein</fullName>
    </submittedName>
</protein>
<keyword evidence="3 5" id="KW-0067">ATP-binding</keyword>
<dbReference type="EMBL" id="BAABKN010000014">
    <property type="protein sequence ID" value="GAA4738123.1"/>
    <property type="molecule type" value="Genomic_DNA"/>
</dbReference>